<keyword evidence="4" id="KW-1185">Reference proteome</keyword>
<reference evidence="3 4" key="1">
    <citation type="submission" date="2015-12" db="EMBL/GenBank/DDBJ databases">
        <title>The genome of Folsomia candida.</title>
        <authorList>
            <person name="Faddeeva A."/>
            <person name="Derks M.F."/>
            <person name="Anvar Y."/>
            <person name="Smit S."/>
            <person name="Van Straalen N."/>
            <person name="Roelofs D."/>
        </authorList>
    </citation>
    <scope>NUCLEOTIDE SEQUENCE [LARGE SCALE GENOMIC DNA]</scope>
    <source>
        <strain evidence="3 4">VU population</strain>
        <tissue evidence="3">Whole body</tissue>
    </source>
</reference>
<feature type="region of interest" description="Disordered" evidence="1">
    <location>
        <begin position="62"/>
        <end position="98"/>
    </location>
</feature>
<dbReference type="Pfam" id="PF26215">
    <property type="entry name" value="HTH_animal"/>
    <property type="match status" value="1"/>
</dbReference>
<protein>
    <submittedName>
        <fullName evidence="3">Pol polyprotein</fullName>
    </submittedName>
</protein>
<evidence type="ECO:0000313" key="4">
    <source>
        <dbReference type="Proteomes" id="UP000198287"/>
    </source>
</evidence>
<dbReference type="EMBL" id="LNIX01000022">
    <property type="protein sequence ID" value="OXA43335.1"/>
    <property type="molecule type" value="Genomic_DNA"/>
</dbReference>
<evidence type="ECO:0000256" key="1">
    <source>
        <dbReference type="SAM" id="MobiDB-lite"/>
    </source>
</evidence>
<sequence>MADNAVSRLPKPATTNCIPPVISSGSEYITKFGFYFTWLRQAHRLKKQELEMEALKAQIMGERSSAQNKKPTWSLGLSDEESDHDDAEKLLGGDSHQEDDAQMDEVQILLEDIEKGTELGSEISTSVAESFIKTISRPLSKESKLKLRENLKTPSNCKEFVPPKVNNEIWRLIPSQARLLDVKQQQTQQALSTGLTALALITNQIIERKSEVPKDIVSSVVKIAIDAANCIGDQCEQLNSSRKLELKRYLNPEYSGICNIQAPQSEWLFGNDLSESLKNSKTTSTLIRNTAARGNRFHPYQSNSSRGNFHNSGTLNYNRPFRQQFNQRGNGQFRQQRGNNYRPYQTTRGSSTDKQVLDAIKGFEIPFKSIPFQTAEPVTPNYTEADEILIDESVKKLLKTGAIVKSENEIGQFISTVFTVPKPDQTRRPILNLKKVNFFVDSPHFKMETIKTATNLVSPDYFMVVIDLKDAYHAISIAPFLYTKITKPIVAKLRAQGIVLVAYLDDTLIIGRDYNECLKFRDIALSLFRKLGFTINRDKSQLIPSQMVRYLGFEINSSTMRLILPEEKRQRIVTKCQAAIKSKNMSIQNVAELVGTLIAAVPAIKYGLLYTRQLEIEKIAALAINNSNYSAKMEISKVPKNYKLVSFDVVSRSPSLTKEDLIKLISLCMKSNYFSWNSRFYKLSDGTPMGSPLSPIFAEFFLQSLEKEIILNNPNIEYFKRYVDDCLACIHKNYMEQLLSVMNSFHPSIQFTIEEEENNQIPFLDVLLIKDNNGSIHRNIYRKPTHTGRYLNYESYHHYSHKLSVIDALVFRALIICDQEFLDKELDHIEMTLIKNNYPKSLIKIRIEKMRMKIANTNQNSDNPNNDKKPRMILPYMGPITYRLTQYLRRTLNCDFGYIPGRKLKNMLCNHKETSQADAVGVYKITCSCSSTYIGETSRPF</sequence>
<dbReference type="Gene3D" id="3.30.70.270">
    <property type="match status" value="2"/>
</dbReference>
<feature type="region of interest" description="Disordered" evidence="1">
    <location>
        <begin position="330"/>
        <end position="352"/>
    </location>
</feature>
<dbReference type="InterPro" id="IPR043502">
    <property type="entry name" value="DNA/RNA_pol_sf"/>
</dbReference>
<name>A0A226DCN8_FOLCA</name>
<comment type="caution">
    <text evidence="3">The sequence shown here is derived from an EMBL/GenBank/DDBJ whole genome shotgun (WGS) entry which is preliminary data.</text>
</comment>
<dbReference type="Gene3D" id="3.10.10.10">
    <property type="entry name" value="HIV Type 1 Reverse Transcriptase, subunit A, domain 1"/>
    <property type="match status" value="1"/>
</dbReference>
<dbReference type="InterPro" id="IPR000477">
    <property type="entry name" value="RT_dom"/>
</dbReference>
<dbReference type="PANTHER" id="PTHR21301">
    <property type="entry name" value="REVERSE TRANSCRIPTASE"/>
    <property type="match status" value="1"/>
</dbReference>
<gene>
    <name evidence="3" type="ORF">Fcan01_21759</name>
</gene>
<organism evidence="3 4">
    <name type="scientific">Folsomia candida</name>
    <name type="common">Springtail</name>
    <dbReference type="NCBI Taxonomy" id="158441"/>
    <lineage>
        <taxon>Eukaryota</taxon>
        <taxon>Metazoa</taxon>
        <taxon>Ecdysozoa</taxon>
        <taxon>Arthropoda</taxon>
        <taxon>Hexapoda</taxon>
        <taxon>Collembola</taxon>
        <taxon>Entomobryomorpha</taxon>
        <taxon>Isotomoidea</taxon>
        <taxon>Isotomidae</taxon>
        <taxon>Proisotominae</taxon>
        <taxon>Folsomia</taxon>
    </lineage>
</organism>
<proteinExistence type="predicted"/>
<feature type="compositionally biased region" description="Low complexity" evidence="1">
    <location>
        <begin position="330"/>
        <end position="340"/>
    </location>
</feature>
<dbReference type="GO" id="GO:0071897">
    <property type="term" value="P:DNA biosynthetic process"/>
    <property type="evidence" value="ECO:0007669"/>
    <property type="project" value="UniProtKB-ARBA"/>
</dbReference>
<feature type="domain" description="Reverse transcriptase" evidence="2">
    <location>
        <begin position="401"/>
        <end position="768"/>
    </location>
</feature>
<dbReference type="OrthoDB" id="7477527at2759"/>
<dbReference type="AlphaFoldDB" id="A0A226DCN8"/>
<dbReference type="Proteomes" id="UP000198287">
    <property type="component" value="Unassembled WGS sequence"/>
</dbReference>
<dbReference type="InterPro" id="IPR058912">
    <property type="entry name" value="HTH_animal"/>
</dbReference>
<accession>A0A226DCN8</accession>
<dbReference type="PROSITE" id="PS50878">
    <property type="entry name" value="RT_POL"/>
    <property type="match status" value="1"/>
</dbReference>
<feature type="compositionally biased region" description="Basic and acidic residues" evidence="1">
    <location>
        <begin position="86"/>
        <end position="98"/>
    </location>
</feature>
<dbReference type="SUPFAM" id="SSF56672">
    <property type="entry name" value="DNA/RNA polymerases"/>
    <property type="match status" value="2"/>
</dbReference>
<dbReference type="PANTHER" id="PTHR21301:SF10">
    <property type="entry name" value="REVERSE TRANSCRIPTASE DOMAIN-CONTAINING PROTEIN"/>
    <property type="match status" value="1"/>
</dbReference>
<evidence type="ECO:0000259" key="2">
    <source>
        <dbReference type="PROSITE" id="PS50878"/>
    </source>
</evidence>
<dbReference type="InterPro" id="IPR043128">
    <property type="entry name" value="Rev_trsase/Diguanyl_cyclase"/>
</dbReference>
<dbReference type="CDD" id="cd00304">
    <property type="entry name" value="RT_like"/>
    <property type="match status" value="1"/>
</dbReference>
<evidence type="ECO:0000313" key="3">
    <source>
        <dbReference type="EMBL" id="OXA43335.1"/>
    </source>
</evidence>
<feature type="compositionally biased region" description="Polar residues" evidence="1">
    <location>
        <begin position="342"/>
        <end position="352"/>
    </location>
</feature>
<dbReference type="Pfam" id="PF00078">
    <property type="entry name" value="RVT_1"/>
    <property type="match status" value="1"/>
</dbReference>